<organism evidence="1">
    <name type="scientific">marine sediment metagenome</name>
    <dbReference type="NCBI Taxonomy" id="412755"/>
    <lineage>
        <taxon>unclassified sequences</taxon>
        <taxon>metagenomes</taxon>
        <taxon>ecological metagenomes</taxon>
    </lineage>
</organism>
<accession>A0A0F9AUE0</accession>
<name>A0A0F9AUE0_9ZZZZ</name>
<dbReference type="EMBL" id="LAZR01044204">
    <property type="protein sequence ID" value="KKL05232.1"/>
    <property type="molecule type" value="Genomic_DNA"/>
</dbReference>
<proteinExistence type="predicted"/>
<protein>
    <submittedName>
        <fullName evidence="1">Uncharacterized protein</fullName>
    </submittedName>
</protein>
<comment type="caution">
    <text evidence="1">The sequence shown here is derived from an EMBL/GenBank/DDBJ whole genome shotgun (WGS) entry which is preliminary data.</text>
</comment>
<dbReference type="AlphaFoldDB" id="A0A0F9AUE0"/>
<evidence type="ECO:0000313" key="1">
    <source>
        <dbReference type="EMBL" id="KKL05232.1"/>
    </source>
</evidence>
<reference evidence="1" key="1">
    <citation type="journal article" date="2015" name="Nature">
        <title>Complex archaea that bridge the gap between prokaryotes and eukaryotes.</title>
        <authorList>
            <person name="Spang A."/>
            <person name="Saw J.H."/>
            <person name="Jorgensen S.L."/>
            <person name="Zaremba-Niedzwiedzka K."/>
            <person name="Martijn J."/>
            <person name="Lind A.E."/>
            <person name="van Eijk R."/>
            <person name="Schleper C."/>
            <person name="Guy L."/>
            <person name="Ettema T.J."/>
        </authorList>
    </citation>
    <scope>NUCLEOTIDE SEQUENCE</scope>
</reference>
<gene>
    <name evidence="1" type="ORF">LCGC14_2608130</name>
</gene>
<sequence>MTTLGHGVHITAPQPIEEAIAWHTIPAQLSALRKQLTDAFNFYEAGAWVTK</sequence>